<evidence type="ECO:0000259" key="10">
    <source>
        <dbReference type="PROSITE" id="PS51898"/>
    </source>
</evidence>
<reference evidence="12" key="1">
    <citation type="journal article" date="2020" name="mSystems">
        <title>Genome- and Community-Level Interaction Insights into Carbon Utilization and Element Cycling Functions of Hydrothermarchaeota in Hydrothermal Sediment.</title>
        <authorList>
            <person name="Zhou Z."/>
            <person name="Liu Y."/>
            <person name="Xu W."/>
            <person name="Pan J."/>
            <person name="Luo Z.H."/>
            <person name="Li M."/>
        </authorList>
    </citation>
    <scope>NUCLEOTIDE SEQUENCE [LARGE SCALE GENOMIC DNA]</scope>
    <source>
        <strain evidence="12">SpSt-906</strain>
    </source>
</reference>
<feature type="active site" evidence="9">
    <location>
        <position position="149"/>
    </location>
</feature>
<keyword evidence="8 9" id="KW-0131">Cell cycle</keyword>
<keyword evidence="3 9" id="KW-0132">Cell division</keyword>
<dbReference type="GO" id="GO:0007059">
    <property type="term" value="P:chromosome segregation"/>
    <property type="evidence" value="ECO:0007669"/>
    <property type="project" value="UniProtKB-UniRule"/>
</dbReference>
<dbReference type="PROSITE" id="PS51900">
    <property type="entry name" value="CB"/>
    <property type="match status" value="1"/>
</dbReference>
<dbReference type="HAMAP" id="MF_01808">
    <property type="entry name" value="Recomb_XerC_XerD"/>
    <property type="match status" value="1"/>
</dbReference>
<dbReference type="InterPro" id="IPR004107">
    <property type="entry name" value="Integrase_SAM-like_N"/>
</dbReference>
<comment type="subcellular location">
    <subcellularLocation>
        <location evidence="1 9">Cytoplasm</location>
    </subcellularLocation>
</comment>
<evidence type="ECO:0000256" key="6">
    <source>
        <dbReference type="ARBA" id="ARBA00023125"/>
    </source>
</evidence>
<accession>A0A7C3UR72</accession>
<dbReference type="GO" id="GO:0005737">
    <property type="term" value="C:cytoplasm"/>
    <property type="evidence" value="ECO:0007669"/>
    <property type="project" value="UniProtKB-SubCell"/>
</dbReference>
<evidence type="ECO:0000256" key="3">
    <source>
        <dbReference type="ARBA" id="ARBA00022618"/>
    </source>
</evidence>
<keyword evidence="7 9" id="KW-0233">DNA recombination</keyword>
<evidence type="ECO:0000256" key="1">
    <source>
        <dbReference type="ARBA" id="ARBA00004496"/>
    </source>
</evidence>
<evidence type="ECO:0000256" key="8">
    <source>
        <dbReference type="ARBA" id="ARBA00023306"/>
    </source>
</evidence>
<dbReference type="PANTHER" id="PTHR30349">
    <property type="entry name" value="PHAGE INTEGRASE-RELATED"/>
    <property type="match status" value="1"/>
</dbReference>
<dbReference type="InterPro" id="IPR023009">
    <property type="entry name" value="Tyrosine_recombinase_XerC/XerD"/>
</dbReference>
<name>A0A7C3UR72_UNCW3</name>
<dbReference type="GO" id="GO:0051301">
    <property type="term" value="P:cell division"/>
    <property type="evidence" value="ECO:0007669"/>
    <property type="project" value="UniProtKB-KW"/>
</dbReference>
<comment type="similarity">
    <text evidence="9">Belongs to the 'phage' integrase family. XerC subfamily.</text>
</comment>
<dbReference type="InterPro" id="IPR050090">
    <property type="entry name" value="Tyrosine_recombinase_XerCD"/>
</dbReference>
<dbReference type="InterPro" id="IPR002104">
    <property type="entry name" value="Integrase_catalytic"/>
</dbReference>
<dbReference type="InterPro" id="IPR010998">
    <property type="entry name" value="Integrase_recombinase_N"/>
</dbReference>
<dbReference type="InterPro" id="IPR011010">
    <property type="entry name" value="DNA_brk_join_enz"/>
</dbReference>
<evidence type="ECO:0000259" key="11">
    <source>
        <dbReference type="PROSITE" id="PS51900"/>
    </source>
</evidence>
<dbReference type="PROSITE" id="PS51898">
    <property type="entry name" value="TYR_RECOMBINASE"/>
    <property type="match status" value="1"/>
</dbReference>
<evidence type="ECO:0000313" key="12">
    <source>
        <dbReference type="EMBL" id="HGE99510.1"/>
    </source>
</evidence>
<dbReference type="AlphaFoldDB" id="A0A7C3UR72"/>
<feature type="active site" evidence="9">
    <location>
        <position position="269"/>
    </location>
</feature>
<feature type="active site" evidence="9">
    <location>
        <position position="246"/>
    </location>
</feature>
<organism evidence="12">
    <name type="scientific">candidate division WOR-3 bacterium</name>
    <dbReference type="NCBI Taxonomy" id="2052148"/>
    <lineage>
        <taxon>Bacteria</taxon>
        <taxon>Bacteria division WOR-3</taxon>
    </lineage>
</organism>
<feature type="domain" description="Tyr recombinase" evidence="10">
    <location>
        <begin position="108"/>
        <end position="291"/>
    </location>
</feature>
<dbReference type="NCBIfam" id="NF001399">
    <property type="entry name" value="PRK00283.1"/>
    <property type="match status" value="1"/>
</dbReference>
<dbReference type="Pfam" id="PF02899">
    <property type="entry name" value="Phage_int_SAM_1"/>
    <property type="match status" value="1"/>
</dbReference>
<evidence type="ECO:0000256" key="5">
    <source>
        <dbReference type="ARBA" id="ARBA00022908"/>
    </source>
</evidence>
<dbReference type="InterPro" id="IPR044068">
    <property type="entry name" value="CB"/>
</dbReference>
<dbReference type="PANTHER" id="PTHR30349:SF81">
    <property type="entry name" value="TYROSINE RECOMBINASE XERC"/>
    <property type="match status" value="1"/>
</dbReference>
<protein>
    <recommendedName>
        <fullName evidence="9">Tyrosine recombinase XerC</fullName>
    </recommendedName>
</protein>
<keyword evidence="2 9" id="KW-0963">Cytoplasm</keyword>
<feature type="domain" description="Core-binding (CB)" evidence="11">
    <location>
        <begin position="4"/>
        <end position="87"/>
    </location>
</feature>
<dbReference type="InterPro" id="IPR013762">
    <property type="entry name" value="Integrase-like_cat_sf"/>
</dbReference>
<evidence type="ECO:0000256" key="7">
    <source>
        <dbReference type="ARBA" id="ARBA00023172"/>
    </source>
</evidence>
<dbReference type="Gene3D" id="1.10.443.10">
    <property type="entry name" value="Intergrase catalytic core"/>
    <property type="match status" value="1"/>
</dbReference>
<keyword evidence="5 9" id="KW-0229">DNA integration</keyword>
<dbReference type="EMBL" id="DTMQ01000038">
    <property type="protein sequence ID" value="HGE99510.1"/>
    <property type="molecule type" value="Genomic_DNA"/>
</dbReference>
<comment type="caution">
    <text evidence="12">The sequence shown here is derived from an EMBL/GenBank/DDBJ whole genome shotgun (WGS) entry which is preliminary data.</text>
</comment>
<evidence type="ECO:0000256" key="4">
    <source>
        <dbReference type="ARBA" id="ARBA00022829"/>
    </source>
</evidence>
<dbReference type="GO" id="GO:0009037">
    <property type="term" value="F:tyrosine-based site-specific recombinase activity"/>
    <property type="evidence" value="ECO:0007669"/>
    <property type="project" value="UniProtKB-UniRule"/>
</dbReference>
<feature type="active site" evidence="9">
    <location>
        <position position="173"/>
    </location>
</feature>
<sequence length="297" mass="34453">MKEEKFASILSDFANFLITEQGLTKFSADFYLSDVRQFLSSVGKEDLSVIGTKEIRDYIKKMYSLNLSAASVARKIISLRNFFRFLLRESLIKNDPTEDIELPKVKRKLPVILTVAEIERIVKTCEEEGDYNGLRAKAMVELLYGCGLRAEELLNLKVNNLFLEDGYITVFGKRKRERAVPIGKPAIQAIRDYWTLSRPKYLKKPTEYLFLNQRGKRLSRMGLWKILRYFIRKAKITKPVSPHTFRHTFATHLLEGGASLRAVQEMLGHASIVTTQIYTKVEREYLKEVYKTFHPRS</sequence>
<evidence type="ECO:0000256" key="2">
    <source>
        <dbReference type="ARBA" id="ARBA00022490"/>
    </source>
</evidence>
<proteinExistence type="inferred from homology"/>
<dbReference type="GO" id="GO:0003677">
    <property type="term" value="F:DNA binding"/>
    <property type="evidence" value="ECO:0007669"/>
    <property type="project" value="UniProtKB-UniRule"/>
</dbReference>
<dbReference type="GO" id="GO:0006313">
    <property type="term" value="P:DNA transposition"/>
    <property type="evidence" value="ECO:0007669"/>
    <property type="project" value="UniProtKB-UniRule"/>
</dbReference>
<evidence type="ECO:0000256" key="9">
    <source>
        <dbReference type="HAMAP-Rule" id="MF_01808"/>
    </source>
</evidence>
<keyword evidence="4 9" id="KW-0159">Chromosome partition</keyword>
<dbReference type="Gene3D" id="1.10.150.130">
    <property type="match status" value="1"/>
</dbReference>
<dbReference type="CDD" id="cd00798">
    <property type="entry name" value="INT_XerDC_C"/>
    <property type="match status" value="1"/>
</dbReference>
<keyword evidence="6 9" id="KW-0238">DNA-binding</keyword>
<gene>
    <name evidence="9" type="primary">xerC</name>
    <name evidence="12" type="ORF">ENX07_05520</name>
</gene>
<comment type="subunit">
    <text evidence="9">Forms a cyclic heterotetrameric complex composed of two molecules of XerC and two molecules of XerD.</text>
</comment>
<feature type="active site" description="O-(3'-phospho-DNA)-tyrosine intermediate" evidence="9">
    <location>
        <position position="278"/>
    </location>
</feature>
<comment type="function">
    <text evidence="9">Site-specific tyrosine recombinase, which acts by catalyzing the cutting and rejoining of the recombining DNA molecules. The XerC-XerD complex is essential to convert dimers of the bacterial chromosome into monomers to permit their segregation at cell division. It also contributes to the segregational stability of plasmids.</text>
</comment>
<dbReference type="SUPFAM" id="SSF56349">
    <property type="entry name" value="DNA breaking-rejoining enzymes"/>
    <property type="match status" value="1"/>
</dbReference>
<dbReference type="Pfam" id="PF00589">
    <property type="entry name" value="Phage_integrase"/>
    <property type="match status" value="1"/>
</dbReference>
<feature type="active site" evidence="9">
    <location>
        <position position="243"/>
    </location>
</feature>